<evidence type="ECO:0000313" key="2">
    <source>
        <dbReference type="Proteomes" id="UP000821845"/>
    </source>
</evidence>
<protein>
    <submittedName>
        <fullName evidence="1">Uncharacterized protein</fullName>
    </submittedName>
</protein>
<gene>
    <name evidence="1" type="ORF">HPB50_002347</name>
</gene>
<name>A0ACB7TD38_HYAAI</name>
<evidence type="ECO:0000313" key="1">
    <source>
        <dbReference type="EMBL" id="KAH6944217.1"/>
    </source>
</evidence>
<reference evidence="1" key="1">
    <citation type="submission" date="2020-05" db="EMBL/GenBank/DDBJ databases">
        <title>Large-scale comparative analyses of tick genomes elucidate their genetic diversity and vector capacities.</title>
        <authorList>
            <person name="Jia N."/>
            <person name="Wang J."/>
            <person name="Shi W."/>
            <person name="Du L."/>
            <person name="Sun Y."/>
            <person name="Zhan W."/>
            <person name="Jiang J."/>
            <person name="Wang Q."/>
            <person name="Zhang B."/>
            <person name="Ji P."/>
            <person name="Sakyi L.B."/>
            <person name="Cui X."/>
            <person name="Yuan T."/>
            <person name="Jiang B."/>
            <person name="Yang W."/>
            <person name="Lam T.T.-Y."/>
            <person name="Chang Q."/>
            <person name="Ding S."/>
            <person name="Wang X."/>
            <person name="Zhu J."/>
            <person name="Ruan X."/>
            <person name="Zhao L."/>
            <person name="Wei J."/>
            <person name="Que T."/>
            <person name="Du C."/>
            <person name="Cheng J."/>
            <person name="Dai P."/>
            <person name="Han X."/>
            <person name="Huang E."/>
            <person name="Gao Y."/>
            <person name="Liu J."/>
            <person name="Shao H."/>
            <person name="Ye R."/>
            <person name="Li L."/>
            <person name="Wei W."/>
            <person name="Wang X."/>
            <person name="Wang C."/>
            <person name="Yang T."/>
            <person name="Huo Q."/>
            <person name="Li W."/>
            <person name="Guo W."/>
            <person name="Chen H."/>
            <person name="Zhou L."/>
            <person name="Ni X."/>
            <person name="Tian J."/>
            <person name="Zhou Y."/>
            <person name="Sheng Y."/>
            <person name="Liu T."/>
            <person name="Pan Y."/>
            <person name="Xia L."/>
            <person name="Li J."/>
            <person name="Zhao F."/>
            <person name="Cao W."/>
        </authorList>
    </citation>
    <scope>NUCLEOTIDE SEQUENCE</scope>
    <source>
        <strain evidence="1">Hyas-2018</strain>
    </source>
</reference>
<keyword evidence="2" id="KW-1185">Reference proteome</keyword>
<dbReference type="EMBL" id="CM023481">
    <property type="protein sequence ID" value="KAH6944217.1"/>
    <property type="molecule type" value="Genomic_DNA"/>
</dbReference>
<proteinExistence type="predicted"/>
<organism evidence="1 2">
    <name type="scientific">Hyalomma asiaticum</name>
    <name type="common">Tick</name>
    <dbReference type="NCBI Taxonomy" id="266040"/>
    <lineage>
        <taxon>Eukaryota</taxon>
        <taxon>Metazoa</taxon>
        <taxon>Ecdysozoa</taxon>
        <taxon>Arthropoda</taxon>
        <taxon>Chelicerata</taxon>
        <taxon>Arachnida</taxon>
        <taxon>Acari</taxon>
        <taxon>Parasitiformes</taxon>
        <taxon>Ixodida</taxon>
        <taxon>Ixodoidea</taxon>
        <taxon>Ixodidae</taxon>
        <taxon>Hyalomminae</taxon>
        <taxon>Hyalomma</taxon>
    </lineage>
</organism>
<comment type="caution">
    <text evidence="1">The sequence shown here is derived from an EMBL/GenBank/DDBJ whole genome shotgun (WGS) entry which is preliminary data.</text>
</comment>
<accession>A0ACB7TD38</accession>
<dbReference type="Proteomes" id="UP000821845">
    <property type="component" value="Chromosome 1"/>
</dbReference>
<sequence>MGSLCLQAGHPVVLGKYFKCQRKPPGASLQRQCTDRVQTACTHGQLVLKRPSLHHFLCTSLDK</sequence>